<dbReference type="Proteomes" id="UP000272400">
    <property type="component" value="Unassembled WGS sequence"/>
</dbReference>
<accession>A0A3N1CXS3</accession>
<evidence type="ECO:0000313" key="1">
    <source>
        <dbReference type="EMBL" id="ROO86071.1"/>
    </source>
</evidence>
<keyword evidence="2" id="KW-1185">Reference proteome</keyword>
<gene>
    <name evidence="1" type="ORF">EDD29_3632</name>
</gene>
<organism evidence="1 2">
    <name type="scientific">Actinocorallia herbida</name>
    <dbReference type="NCBI Taxonomy" id="58109"/>
    <lineage>
        <taxon>Bacteria</taxon>
        <taxon>Bacillati</taxon>
        <taxon>Actinomycetota</taxon>
        <taxon>Actinomycetes</taxon>
        <taxon>Streptosporangiales</taxon>
        <taxon>Thermomonosporaceae</taxon>
        <taxon>Actinocorallia</taxon>
    </lineage>
</organism>
<evidence type="ECO:0000313" key="2">
    <source>
        <dbReference type="Proteomes" id="UP000272400"/>
    </source>
</evidence>
<reference evidence="1 2" key="1">
    <citation type="submission" date="2018-11" db="EMBL/GenBank/DDBJ databases">
        <title>Sequencing the genomes of 1000 actinobacteria strains.</title>
        <authorList>
            <person name="Klenk H.-P."/>
        </authorList>
    </citation>
    <scope>NUCLEOTIDE SEQUENCE [LARGE SCALE GENOMIC DNA]</scope>
    <source>
        <strain evidence="1 2">DSM 44254</strain>
    </source>
</reference>
<comment type="caution">
    <text evidence="1">The sequence shown here is derived from an EMBL/GenBank/DDBJ whole genome shotgun (WGS) entry which is preliminary data.</text>
</comment>
<name>A0A3N1CXS3_9ACTN</name>
<sequence length="58" mass="6317">MSAGVAIVLLSAWGWRRGEPWVWWSLALSRPYLCAGRPPSVVNGKPGPTAGRRPWAST</sequence>
<protein>
    <submittedName>
        <fullName evidence="1">Uncharacterized protein</fullName>
    </submittedName>
</protein>
<dbReference type="EMBL" id="RJKE01000001">
    <property type="protein sequence ID" value="ROO86071.1"/>
    <property type="molecule type" value="Genomic_DNA"/>
</dbReference>
<proteinExistence type="predicted"/>
<dbReference type="RefSeq" id="WP_211359771.1">
    <property type="nucleotide sequence ID" value="NZ_RJKE01000001.1"/>
</dbReference>
<dbReference type="AlphaFoldDB" id="A0A3N1CXS3"/>